<dbReference type="InterPro" id="IPR014748">
    <property type="entry name" value="Enoyl-CoA_hydra_C"/>
</dbReference>
<dbReference type="Proteomes" id="UP001444625">
    <property type="component" value="Unassembled WGS sequence"/>
</dbReference>
<dbReference type="InterPro" id="IPR029045">
    <property type="entry name" value="ClpP/crotonase-like_dom_sf"/>
</dbReference>
<dbReference type="PANTHER" id="PTHR11941:SF54">
    <property type="entry name" value="ENOYL-COA HYDRATASE, MITOCHONDRIAL"/>
    <property type="match status" value="1"/>
</dbReference>
<name>A0ABU9XDH4_9BACI</name>
<gene>
    <name evidence="4" type="ORF">ABC228_03935</name>
</gene>
<dbReference type="CDD" id="cd06558">
    <property type="entry name" value="crotonase-like"/>
    <property type="match status" value="1"/>
</dbReference>
<reference evidence="4 5" key="1">
    <citation type="submission" date="2024-05" db="EMBL/GenBank/DDBJ databases">
        <authorList>
            <person name="Haq I."/>
            <person name="Ullah Z."/>
            <person name="Ahmad R."/>
            <person name="Li M."/>
            <person name="Tong Y."/>
        </authorList>
    </citation>
    <scope>NUCLEOTIDE SEQUENCE [LARGE SCALE GENOMIC DNA]</scope>
    <source>
        <strain evidence="4 5">16A2E</strain>
    </source>
</reference>
<organism evidence="4 5">
    <name type="scientific">Ornithinibacillus xuwenensis</name>
    <dbReference type="NCBI Taxonomy" id="3144668"/>
    <lineage>
        <taxon>Bacteria</taxon>
        <taxon>Bacillati</taxon>
        <taxon>Bacillota</taxon>
        <taxon>Bacilli</taxon>
        <taxon>Bacillales</taxon>
        <taxon>Bacillaceae</taxon>
        <taxon>Ornithinibacillus</taxon>
    </lineage>
</organism>
<dbReference type="NCBIfam" id="NF005802">
    <property type="entry name" value="PRK07657.1"/>
    <property type="match status" value="1"/>
</dbReference>
<keyword evidence="5" id="KW-1185">Reference proteome</keyword>
<sequence>MSLLVDLEVIDNHVALIKLNRPDAANAMSKALLDELNHAIEKINQDKSIRCTVLTGSGEKAFCAGADLKERRGLSEEQVIEAVRYIGQTVKAIEEMKMPVIAALNGVAFGGGLEIALACDIRISSEHAKMGLTETSLAIIPGAGGTQRLTRLVGIGRAKQLIFTAKAITADEAFTIGLVEQITSKDALQTIALETAGIIAKNGPIALQAAKTAINQGSQADLTTGLAIEHACYKETIPTKDRIEGLQAFKEKRAPLYQGK</sequence>
<evidence type="ECO:0000256" key="1">
    <source>
        <dbReference type="ARBA" id="ARBA00005254"/>
    </source>
</evidence>
<dbReference type="SUPFAM" id="SSF52096">
    <property type="entry name" value="ClpP/crotonase"/>
    <property type="match status" value="1"/>
</dbReference>
<evidence type="ECO:0000256" key="3">
    <source>
        <dbReference type="RuleBase" id="RU003707"/>
    </source>
</evidence>
<comment type="caution">
    <text evidence="4">The sequence shown here is derived from an EMBL/GenBank/DDBJ whole genome shotgun (WGS) entry which is preliminary data.</text>
</comment>
<keyword evidence="2 4" id="KW-0456">Lyase</keyword>
<proteinExistence type="inferred from homology"/>
<dbReference type="InterPro" id="IPR001753">
    <property type="entry name" value="Enoyl-CoA_hydra/iso"/>
</dbReference>
<evidence type="ECO:0000313" key="4">
    <source>
        <dbReference type="EMBL" id="MEN2766326.1"/>
    </source>
</evidence>
<dbReference type="Gene3D" id="1.10.12.10">
    <property type="entry name" value="Lyase 2-enoyl-coa Hydratase, Chain A, domain 2"/>
    <property type="match status" value="1"/>
</dbReference>
<evidence type="ECO:0000313" key="5">
    <source>
        <dbReference type="Proteomes" id="UP001444625"/>
    </source>
</evidence>
<evidence type="ECO:0000256" key="2">
    <source>
        <dbReference type="ARBA" id="ARBA00023239"/>
    </source>
</evidence>
<dbReference type="EC" id="4.2.1.17" evidence="4"/>
<dbReference type="EMBL" id="JBDIML010000001">
    <property type="protein sequence ID" value="MEN2766326.1"/>
    <property type="molecule type" value="Genomic_DNA"/>
</dbReference>
<dbReference type="Gene3D" id="3.90.226.10">
    <property type="entry name" value="2-enoyl-CoA Hydratase, Chain A, domain 1"/>
    <property type="match status" value="1"/>
</dbReference>
<comment type="similarity">
    <text evidence="1 3">Belongs to the enoyl-CoA hydratase/isomerase family.</text>
</comment>
<protein>
    <submittedName>
        <fullName evidence="4">Enoyl-CoA hydratase</fullName>
        <ecNumber evidence="4">4.2.1.17</ecNumber>
    </submittedName>
</protein>
<accession>A0ABU9XDH4</accession>
<dbReference type="PANTHER" id="PTHR11941">
    <property type="entry name" value="ENOYL-COA HYDRATASE-RELATED"/>
    <property type="match status" value="1"/>
</dbReference>
<dbReference type="InterPro" id="IPR018376">
    <property type="entry name" value="Enoyl-CoA_hyd/isom_CS"/>
</dbReference>
<dbReference type="PROSITE" id="PS00166">
    <property type="entry name" value="ENOYL_COA_HYDRATASE"/>
    <property type="match status" value="1"/>
</dbReference>
<dbReference type="RefSeq" id="WP_345823779.1">
    <property type="nucleotide sequence ID" value="NZ_JBDIML010000001.1"/>
</dbReference>
<dbReference type="Pfam" id="PF00378">
    <property type="entry name" value="ECH_1"/>
    <property type="match status" value="1"/>
</dbReference>
<dbReference type="GO" id="GO:0004300">
    <property type="term" value="F:enoyl-CoA hydratase activity"/>
    <property type="evidence" value="ECO:0007669"/>
    <property type="project" value="UniProtKB-EC"/>
</dbReference>